<evidence type="ECO:0000256" key="3">
    <source>
        <dbReference type="ARBA" id="ARBA00023163"/>
    </source>
</evidence>
<evidence type="ECO:0000256" key="2">
    <source>
        <dbReference type="ARBA" id="ARBA00023125"/>
    </source>
</evidence>
<comment type="caution">
    <text evidence="6">The sequence shown here is derived from an EMBL/GenBank/DDBJ whole genome shotgun (WGS) entry which is preliminary data.</text>
</comment>
<protein>
    <submittedName>
        <fullName evidence="6">TetR family transcriptional regulator</fullName>
    </submittedName>
</protein>
<dbReference type="InterPro" id="IPR009057">
    <property type="entry name" value="Homeodomain-like_sf"/>
</dbReference>
<keyword evidence="3" id="KW-0804">Transcription</keyword>
<evidence type="ECO:0000259" key="5">
    <source>
        <dbReference type="PROSITE" id="PS50977"/>
    </source>
</evidence>
<organism evidence="6 7">
    <name type="scientific">Micromonospora sediminimaris</name>
    <dbReference type="NCBI Taxonomy" id="547162"/>
    <lineage>
        <taxon>Bacteria</taxon>
        <taxon>Bacillati</taxon>
        <taxon>Actinomycetota</taxon>
        <taxon>Actinomycetes</taxon>
        <taxon>Micromonosporales</taxon>
        <taxon>Micromonosporaceae</taxon>
        <taxon>Micromonospora</taxon>
    </lineage>
</organism>
<name>A0A9W5UUH2_9ACTN</name>
<reference evidence="6" key="1">
    <citation type="submission" date="2021-01" db="EMBL/GenBank/DDBJ databases">
        <title>Whole genome shotgun sequence of Verrucosispora sediminis NBRC 107745.</title>
        <authorList>
            <person name="Komaki H."/>
            <person name="Tamura T."/>
        </authorList>
    </citation>
    <scope>NUCLEOTIDE SEQUENCE</scope>
    <source>
        <strain evidence="6">NBRC 107745</strain>
    </source>
</reference>
<dbReference type="GO" id="GO:0000976">
    <property type="term" value="F:transcription cis-regulatory region binding"/>
    <property type="evidence" value="ECO:0007669"/>
    <property type="project" value="TreeGrafter"/>
</dbReference>
<evidence type="ECO:0000313" key="7">
    <source>
        <dbReference type="Proteomes" id="UP000607311"/>
    </source>
</evidence>
<sequence>MYITAVAGTSTRERIIEAAAKLLSEGGRDAVSTRAVCTAAGVQAPAIYRLFGDMQGLLDATGNFGLATYLADKTALEETDDPVEDLRAGWDLHVGFGLAQPWFYALIFGEARPGHEPTAARQAAEILAHLVRRIAQAGRLTVTEERAAQLIHSTGKGVTLTLIAMPPHDRDLSLSTMARESVLATVTSDATTAAPHTGLINAAVSLHATLDDATVLTEAERALLGEWLGRITRAGRTDRR</sequence>
<keyword evidence="1" id="KW-0805">Transcription regulation</keyword>
<dbReference type="GO" id="GO:0003700">
    <property type="term" value="F:DNA-binding transcription factor activity"/>
    <property type="evidence" value="ECO:0007669"/>
    <property type="project" value="TreeGrafter"/>
</dbReference>
<dbReference type="InterPro" id="IPR001647">
    <property type="entry name" value="HTH_TetR"/>
</dbReference>
<accession>A0A9W5UUH2</accession>
<evidence type="ECO:0000256" key="1">
    <source>
        <dbReference type="ARBA" id="ARBA00023015"/>
    </source>
</evidence>
<evidence type="ECO:0000256" key="4">
    <source>
        <dbReference type="PROSITE-ProRule" id="PRU00335"/>
    </source>
</evidence>
<proteinExistence type="predicted"/>
<dbReference type="PANTHER" id="PTHR30055:SF234">
    <property type="entry name" value="HTH-TYPE TRANSCRIPTIONAL REGULATOR BETI"/>
    <property type="match status" value="1"/>
</dbReference>
<keyword evidence="2 4" id="KW-0238">DNA-binding</keyword>
<dbReference type="InterPro" id="IPR050109">
    <property type="entry name" value="HTH-type_TetR-like_transc_reg"/>
</dbReference>
<dbReference type="PANTHER" id="PTHR30055">
    <property type="entry name" value="HTH-TYPE TRANSCRIPTIONAL REGULATOR RUTR"/>
    <property type="match status" value="1"/>
</dbReference>
<dbReference type="PROSITE" id="PS50977">
    <property type="entry name" value="HTH_TETR_2"/>
    <property type="match status" value="1"/>
</dbReference>
<evidence type="ECO:0000313" key="6">
    <source>
        <dbReference type="EMBL" id="GIJ35322.1"/>
    </source>
</evidence>
<dbReference type="EMBL" id="BOPD01000029">
    <property type="protein sequence ID" value="GIJ35322.1"/>
    <property type="molecule type" value="Genomic_DNA"/>
</dbReference>
<dbReference type="PRINTS" id="PR00455">
    <property type="entry name" value="HTHTETR"/>
</dbReference>
<dbReference type="AlphaFoldDB" id="A0A9W5UUH2"/>
<keyword evidence="7" id="KW-1185">Reference proteome</keyword>
<gene>
    <name evidence="6" type="ORF">Vse01_44700</name>
</gene>
<dbReference type="SUPFAM" id="SSF48498">
    <property type="entry name" value="Tetracyclin repressor-like, C-terminal domain"/>
    <property type="match status" value="1"/>
</dbReference>
<feature type="domain" description="HTH tetR-type" evidence="5">
    <location>
        <begin position="9"/>
        <end position="69"/>
    </location>
</feature>
<dbReference type="InterPro" id="IPR036271">
    <property type="entry name" value="Tet_transcr_reg_TetR-rel_C_sf"/>
</dbReference>
<dbReference type="Gene3D" id="1.10.357.10">
    <property type="entry name" value="Tetracycline Repressor, domain 2"/>
    <property type="match status" value="1"/>
</dbReference>
<feature type="DNA-binding region" description="H-T-H motif" evidence="4">
    <location>
        <begin position="32"/>
        <end position="51"/>
    </location>
</feature>
<dbReference type="Pfam" id="PF00440">
    <property type="entry name" value="TetR_N"/>
    <property type="match status" value="1"/>
</dbReference>
<dbReference type="SUPFAM" id="SSF46689">
    <property type="entry name" value="Homeodomain-like"/>
    <property type="match status" value="1"/>
</dbReference>
<dbReference type="Proteomes" id="UP000607311">
    <property type="component" value="Unassembled WGS sequence"/>
</dbReference>